<comment type="caution">
    <text evidence="1">The sequence shown here is derived from an EMBL/GenBank/DDBJ whole genome shotgun (WGS) entry which is preliminary data.</text>
</comment>
<protein>
    <submittedName>
        <fullName evidence="1">Uncharacterized protein</fullName>
    </submittedName>
</protein>
<organism evidence="1 2">
    <name type="scientific">Lolliginicoccus lacisalsi</name>
    <dbReference type="NCBI Taxonomy" id="2742202"/>
    <lineage>
        <taxon>Bacteria</taxon>
        <taxon>Bacillati</taxon>
        <taxon>Actinomycetota</taxon>
        <taxon>Actinomycetes</taxon>
        <taxon>Mycobacteriales</taxon>
        <taxon>Hoyosellaceae</taxon>
        <taxon>Lolliginicoccus</taxon>
    </lineage>
</organism>
<evidence type="ECO:0000313" key="1">
    <source>
        <dbReference type="EMBL" id="MBD8507301.1"/>
    </source>
</evidence>
<dbReference type="AlphaFoldDB" id="A0A927JE04"/>
<keyword evidence="2" id="KW-1185">Reference proteome</keyword>
<reference evidence="1" key="1">
    <citation type="submission" date="2020-09" db="EMBL/GenBank/DDBJ databases">
        <title>Hoyosella lacisalsi sp. nov., a halotolerant actinobacterium isolated from soil of Lake Gudzhirganskoe.</title>
        <authorList>
            <person name="Yang Q."/>
            <person name="Guo P.Y."/>
            <person name="Liu S.W."/>
            <person name="Li F.N."/>
            <person name="Sun C.H."/>
        </authorList>
    </citation>
    <scope>NUCLEOTIDE SEQUENCE</scope>
    <source>
        <strain evidence="1">G463</strain>
    </source>
</reference>
<proteinExistence type="predicted"/>
<gene>
    <name evidence="1" type="ORF">HT102_12480</name>
</gene>
<dbReference type="InterPro" id="IPR046037">
    <property type="entry name" value="DUF5995"/>
</dbReference>
<dbReference type="Pfam" id="PF19458">
    <property type="entry name" value="DUF5995"/>
    <property type="match status" value="1"/>
</dbReference>
<sequence length="251" mass="26684">MLAELADPAAITGDSPLERLEDAAARHSRLAAILEARGDRRGLFSVGLDAGEQAAVLPMQRDHEQFVDARWAGELSLDLLERYLANLHARVTGGVVEPQWARFFDLAEDCSASPARAAMAGYNAHLTVDLARAVAAAGTRDAHVPDFFRIVDAIAVRGDLIIDRTRSAYGADLGPLWRGYVVGPALDSIVGEGVATTALLRFADMGYNSLTLAHGLALQEPMLAADAERRIAGLWQVADDVLAGLAMAGGM</sequence>
<dbReference type="Proteomes" id="UP000642993">
    <property type="component" value="Unassembled WGS sequence"/>
</dbReference>
<evidence type="ECO:0000313" key="2">
    <source>
        <dbReference type="Proteomes" id="UP000642993"/>
    </source>
</evidence>
<name>A0A927JE04_9ACTN</name>
<dbReference type="EMBL" id="JACYWE010000007">
    <property type="protein sequence ID" value="MBD8507301.1"/>
    <property type="molecule type" value="Genomic_DNA"/>
</dbReference>
<accession>A0A927JE04</accession>